<dbReference type="Proteomes" id="UP001206067">
    <property type="component" value="Unassembled WGS sequence"/>
</dbReference>
<dbReference type="InterPro" id="IPR052159">
    <property type="entry name" value="Competence_DNA_uptake"/>
</dbReference>
<organism evidence="2 3">
    <name type="scientific">Parerythrobacter lacustris</name>
    <dbReference type="NCBI Taxonomy" id="2969984"/>
    <lineage>
        <taxon>Bacteria</taxon>
        <taxon>Pseudomonadati</taxon>
        <taxon>Pseudomonadota</taxon>
        <taxon>Alphaproteobacteria</taxon>
        <taxon>Sphingomonadales</taxon>
        <taxon>Erythrobacteraceae</taxon>
        <taxon>Parerythrobacter</taxon>
    </lineage>
</organism>
<accession>A0ABT1XLM3</accession>
<evidence type="ECO:0000313" key="3">
    <source>
        <dbReference type="Proteomes" id="UP001206067"/>
    </source>
</evidence>
<protein>
    <recommendedName>
        <fullName evidence="4">MBL fold metallo-hydrolase</fullName>
    </recommendedName>
</protein>
<gene>
    <name evidence="2" type="ORF">NSO95_01270</name>
</gene>
<name>A0ABT1XLM3_9SPHN</name>
<keyword evidence="3" id="KW-1185">Reference proteome</keyword>
<sequence>MADEFETGEEVYAGYPTAHVYTIGRDTKTRKVTLKTAKHLLWGDWTEVSDYDFIGSGDGDKLKPPLAAAEHAEVQAKIAGMVPVRVRGVSGYMYPQDLQRERLLEVVFVDVGQGDGALLVTPDDRKYVIDAGEGDNMYRYLRWRFRNFEKAHTDFDGLIITHPDMDHYEGFRRLFEDGAVHASNVWHNGIVEQFGVSAAGDQSSATDHLLGKRETANGQSYIVDLATDDAKLGALLADPKRWVKTSTGKPKMYPALLNTARTGLDADGARRFPNIAMLSTAHGEISGGRSYLPGFAPGNLTECVIEVVGPAVEPAADGTPRLRTFGGEPAAKTTAMDSGKTKNGHSILLRLTYRDVTLLFGGDLNSPAECYLMSRAAGGDYIEPEKLTAPQRAAVRQSVRARYGADVAKACHHGSADFTDLFLSAINPAATVISSGDEESHAHPRCDTLGAVGLHGRGERPLIFSTELSRSTLEFTKREDTPWFQAAKLRGKLAATTDPAQRAELETEIARLEEEEKKTNVTVYGSINLRSDGRKVVLAYMLEKPSDSRRWDVYPLETDTLTGKLTYLERGRAEEAEEARRRAAGGGG</sequence>
<reference evidence="2 3" key="1">
    <citation type="submission" date="2022-08" db="EMBL/GenBank/DDBJ databases">
        <title>Polyphasic taxonomy analysis of Qipengyuania sp.RS5-5.</title>
        <authorList>
            <person name="Xamxidin M."/>
            <person name="Wu M."/>
        </authorList>
    </citation>
    <scope>NUCLEOTIDE SEQUENCE [LARGE SCALE GENOMIC DNA]</scope>
    <source>
        <strain evidence="2 3">RS5-5</strain>
    </source>
</reference>
<dbReference type="PANTHER" id="PTHR30619">
    <property type="entry name" value="DNA INTERNALIZATION/COMPETENCE PROTEIN COMEC/REC2"/>
    <property type="match status" value="1"/>
</dbReference>
<proteinExistence type="predicted"/>
<dbReference type="SUPFAM" id="SSF56281">
    <property type="entry name" value="Metallo-hydrolase/oxidoreductase"/>
    <property type="match status" value="1"/>
</dbReference>
<dbReference type="RefSeq" id="WP_257594327.1">
    <property type="nucleotide sequence ID" value="NZ_JANKHH010000001.1"/>
</dbReference>
<comment type="caution">
    <text evidence="2">The sequence shown here is derived from an EMBL/GenBank/DDBJ whole genome shotgun (WGS) entry which is preliminary data.</text>
</comment>
<feature type="region of interest" description="Disordered" evidence="1">
    <location>
        <begin position="319"/>
        <end position="339"/>
    </location>
</feature>
<dbReference type="PANTHER" id="PTHR30619:SF1">
    <property type="entry name" value="RECOMBINATION PROTEIN 2"/>
    <property type="match status" value="1"/>
</dbReference>
<evidence type="ECO:0000313" key="2">
    <source>
        <dbReference type="EMBL" id="MCR2832563.1"/>
    </source>
</evidence>
<evidence type="ECO:0008006" key="4">
    <source>
        <dbReference type="Google" id="ProtNLM"/>
    </source>
</evidence>
<dbReference type="EMBL" id="JANKHH010000001">
    <property type="protein sequence ID" value="MCR2832563.1"/>
    <property type="molecule type" value="Genomic_DNA"/>
</dbReference>
<evidence type="ECO:0000256" key="1">
    <source>
        <dbReference type="SAM" id="MobiDB-lite"/>
    </source>
</evidence>
<dbReference type="Gene3D" id="3.60.15.10">
    <property type="entry name" value="Ribonuclease Z/Hydroxyacylglutathione hydrolase-like"/>
    <property type="match status" value="1"/>
</dbReference>
<dbReference type="InterPro" id="IPR036866">
    <property type="entry name" value="RibonucZ/Hydroxyglut_hydro"/>
</dbReference>